<organism evidence="2 3">
    <name type="scientific">Rickenella mellea</name>
    <dbReference type="NCBI Taxonomy" id="50990"/>
    <lineage>
        <taxon>Eukaryota</taxon>
        <taxon>Fungi</taxon>
        <taxon>Dikarya</taxon>
        <taxon>Basidiomycota</taxon>
        <taxon>Agaricomycotina</taxon>
        <taxon>Agaricomycetes</taxon>
        <taxon>Hymenochaetales</taxon>
        <taxon>Rickenellaceae</taxon>
        <taxon>Rickenella</taxon>
    </lineage>
</organism>
<accession>A0A4Y7QHB6</accession>
<feature type="region of interest" description="Disordered" evidence="1">
    <location>
        <begin position="1"/>
        <end position="94"/>
    </location>
</feature>
<dbReference type="Proteomes" id="UP000294933">
    <property type="component" value="Unassembled WGS sequence"/>
</dbReference>
<gene>
    <name evidence="2" type="ORF">BD410DRAFT_714964</name>
</gene>
<name>A0A4Y7QHB6_9AGAM</name>
<feature type="region of interest" description="Disordered" evidence="1">
    <location>
        <begin position="115"/>
        <end position="189"/>
    </location>
</feature>
<evidence type="ECO:0000313" key="3">
    <source>
        <dbReference type="Proteomes" id="UP000294933"/>
    </source>
</evidence>
<feature type="compositionally biased region" description="Polar residues" evidence="1">
    <location>
        <begin position="24"/>
        <end position="43"/>
    </location>
</feature>
<sequence length="189" mass="20711">MPPLLLPHDAPSASARGGPPRPWTPSSLNGTHSSSLRNPQRLTTHPDVDLTAAHEQGSAPPRRYPAPPTGHDLMALFPPVPPATIKDPAGALPTSGWFERQERAFFARAGAEIVRVRKDGAQPQEKRATQPQDAHSRSPPNPHAQSYPGGKQEPSEDGYDDPEEAWRKPMPHAERRRAGKHTKRVIVRT</sequence>
<feature type="compositionally biased region" description="Basic and acidic residues" evidence="1">
    <location>
        <begin position="115"/>
        <end position="128"/>
    </location>
</feature>
<keyword evidence="3" id="KW-1185">Reference proteome</keyword>
<feature type="compositionally biased region" description="Basic residues" evidence="1">
    <location>
        <begin position="174"/>
        <end position="189"/>
    </location>
</feature>
<feature type="compositionally biased region" description="Basic and acidic residues" evidence="1">
    <location>
        <begin position="164"/>
        <end position="173"/>
    </location>
</feature>
<proteinExistence type="predicted"/>
<dbReference type="EMBL" id="ML170160">
    <property type="protein sequence ID" value="TDL26825.1"/>
    <property type="molecule type" value="Genomic_DNA"/>
</dbReference>
<dbReference type="STRING" id="50990.A0A4Y7QHB6"/>
<protein>
    <submittedName>
        <fullName evidence="2">Uncharacterized protein</fullName>
    </submittedName>
</protein>
<evidence type="ECO:0000313" key="2">
    <source>
        <dbReference type="EMBL" id="TDL26825.1"/>
    </source>
</evidence>
<evidence type="ECO:0000256" key="1">
    <source>
        <dbReference type="SAM" id="MobiDB-lite"/>
    </source>
</evidence>
<dbReference type="OrthoDB" id="3253810at2759"/>
<dbReference type="AlphaFoldDB" id="A0A4Y7QHB6"/>
<dbReference type="VEuPathDB" id="FungiDB:BD410DRAFT_714964"/>
<reference evidence="2 3" key="1">
    <citation type="submission" date="2018-06" db="EMBL/GenBank/DDBJ databases">
        <title>A transcriptomic atlas of mushroom development highlights an independent origin of complex multicellularity.</title>
        <authorList>
            <consortium name="DOE Joint Genome Institute"/>
            <person name="Krizsan K."/>
            <person name="Almasi E."/>
            <person name="Merenyi Z."/>
            <person name="Sahu N."/>
            <person name="Viragh M."/>
            <person name="Koszo T."/>
            <person name="Mondo S."/>
            <person name="Kiss B."/>
            <person name="Balint B."/>
            <person name="Kues U."/>
            <person name="Barry K."/>
            <person name="Hegedus J.C."/>
            <person name="Henrissat B."/>
            <person name="Johnson J."/>
            <person name="Lipzen A."/>
            <person name="Ohm R."/>
            <person name="Nagy I."/>
            <person name="Pangilinan J."/>
            <person name="Yan J."/>
            <person name="Xiong Y."/>
            <person name="Grigoriev I.V."/>
            <person name="Hibbett D.S."/>
            <person name="Nagy L.G."/>
        </authorList>
    </citation>
    <scope>NUCLEOTIDE SEQUENCE [LARGE SCALE GENOMIC DNA]</scope>
    <source>
        <strain evidence="2 3">SZMC22713</strain>
    </source>
</reference>